<name>A0AAD8T628_LOLMU</name>
<evidence type="ECO:0000256" key="6">
    <source>
        <dbReference type="ARBA" id="ARBA00023163"/>
    </source>
</evidence>
<feature type="compositionally biased region" description="Polar residues" evidence="10">
    <location>
        <begin position="268"/>
        <end position="277"/>
    </location>
</feature>
<proteinExistence type="predicted"/>
<dbReference type="AlphaFoldDB" id="A0AAD8T628"/>
<dbReference type="PANTHER" id="PTHR31992">
    <property type="entry name" value="DOF ZINC FINGER PROTEIN DOF1.4-RELATED"/>
    <property type="match status" value="1"/>
</dbReference>
<sequence length="288" mass="31460">MPDQVSGALERDPKENVGASLVLHDQSLQEINFLGASMASDRPPEPWQGVELSAPSALLKERKSAEDVHHPAQVRSMATAAGGGGDGDGGPNRPMSEKARLARIPQPDPELKCPRCDSTNTKFCYFNNYSLTQPRHFCHACRRYWTRGGALRSVPVGRGYGRHTKSSDKPKAMATRASAMERTELSNEVAVQEDHKPKAMATRAAAMEGTELPNEVAIQEDHKPKAMATRAAAMERIELPNEVAIQEDHKPKAMATKAAAMKAVPTRNLVQPTSTYGTEHGQHHETTR</sequence>
<evidence type="ECO:0000256" key="8">
    <source>
        <dbReference type="PROSITE-ProRule" id="PRU00071"/>
    </source>
</evidence>
<evidence type="ECO:0000313" key="12">
    <source>
        <dbReference type="EMBL" id="KAK1670827.1"/>
    </source>
</evidence>
<feature type="compositionally biased region" description="Basic and acidic residues" evidence="10">
    <location>
        <begin position="60"/>
        <end position="70"/>
    </location>
</feature>
<keyword evidence="6 9" id="KW-0804">Transcription</keyword>
<dbReference type="Pfam" id="PF02701">
    <property type="entry name" value="Zn_ribbon_Dof"/>
    <property type="match status" value="1"/>
</dbReference>
<evidence type="ECO:0000256" key="5">
    <source>
        <dbReference type="ARBA" id="ARBA00023125"/>
    </source>
</evidence>
<protein>
    <recommendedName>
        <fullName evidence="9">Dof zinc finger protein</fullName>
    </recommendedName>
</protein>
<dbReference type="GO" id="GO:0003700">
    <property type="term" value="F:DNA-binding transcription factor activity"/>
    <property type="evidence" value="ECO:0007669"/>
    <property type="project" value="UniProtKB-UniRule"/>
</dbReference>
<keyword evidence="2 8" id="KW-0863">Zinc-finger</keyword>
<evidence type="ECO:0000313" key="13">
    <source>
        <dbReference type="Proteomes" id="UP001231189"/>
    </source>
</evidence>
<reference evidence="12" key="1">
    <citation type="submission" date="2023-07" db="EMBL/GenBank/DDBJ databases">
        <title>A chromosome-level genome assembly of Lolium multiflorum.</title>
        <authorList>
            <person name="Chen Y."/>
            <person name="Copetti D."/>
            <person name="Kolliker R."/>
            <person name="Studer B."/>
        </authorList>
    </citation>
    <scope>NUCLEOTIDE SEQUENCE</scope>
    <source>
        <strain evidence="12">02402/16</strain>
        <tissue evidence="12">Leaf</tissue>
    </source>
</reference>
<comment type="function">
    <text evidence="9">Transcription factor that binds specifically to a 5'-AA[AG]G-3' consensus core sequence.</text>
</comment>
<evidence type="ECO:0000259" key="11">
    <source>
        <dbReference type="PROSITE" id="PS50884"/>
    </source>
</evidence>
<feature type="domain" description="Dof-type" evidence="11">
    <location>
        <begin position="111"/>
        <end position="165"/>
    </location>
</feature>
<evidence type="ECO:0000256" key="3">
    <source>
        <dbReference type="ARBA" id="ARBA00022833"/>
    </source>
</evidence>
<keyword evidence="3 9" id="KW-0862">Zinc</keyword>
<keyword evidence="5 8" id="KW-0238">DNA-binding</keyword>
<evidence type="ECO:0000256" key="9">
    <source>
        <dbReference type="RuleBase" id="RU369094"/>
    </source>
</evidence>
<dbReference type="EMBL" id="JAUUTY010000003">
    <property type="protein sequence ID" value="KAK1670827.1"/>
    <property type="molecule type" value="Genomic_DNA"/>
</dbReference>
<dbReference type="GO" id="GO:0005634">
    <property type="term" value="C:nucleus"/>
    <property type="evidence" value="ECO:0007669"/>
    <property type="project" value="UniProtKB-SubCell"/>
</dbReference>
<evidence type="ECO:0000256" key="7">
    <source>
        <dbReference type="ARBA" id="ARBA00023242"/>
    </source>
</evidence>
<accession>A0AAD8T628</accession>
<keyword evidence="1 9" id="KW-0479">Metal-binding</keyword>
<keyword evidence="7 8" id="KW-0539">Nucleus</keyword>
<comment type="subcellular location">
    <subcellularLocation>
        <location evidence="8 9">Nucleus</location>
    </subcellularLocation>
</comment>
<feature type="region of interest" description="Disordered" evidence="10">
    <location>
        <begin position="260"/>
        <end position="288"/>
    </location>
</feature>
<dbReference type="PANTHER" id="PTHR31992:SF193">
    <property type="entry name" value="DOF ZINC FINGER PROTEIN DOF3.6"/>
    <property type="match status" value="1"/>
</dbReference>
<feature type="compositionally biased region" description="Gly residues" evidence="10">
    <location>
        <begin position="81"/>
        <end position="90"/>
    </location>
</feature>
<evidence type="ECO:0000256" key="1">
    <source>
        <dbReference type="ARBA" id="ARBA00022723"/>
    </source>
</evidence>
<dbReference type="Proteomes" id="UP001231189">
    <property type="component" value="Unassembled WGS sequence"/>
</dbReference>
<organism evidence="12 13">
    <name type="scientific">Lolium multiflorum</name>
    <name type="common">Italian ryegrass</name>
    <name type="synonym">Lolium perenne subsp. multiflorum</name>
    <dbReference type="NCBI Taxonomy" id="4521"/>
    <lineage>
        <taxon>Eukaryota</taxon>
        <taxon>Viridiplantae</taxon>
        <taxon>Streptophyta</taxon>
        <taxon>Embryophyta</taxon>
        <taxon>Tracheophyta</taxon>
        <taxon>Spermatophyta</taxon>
        <taxon>Magnoliopsida</taxon>
        <taxon>Liliopsida</taxon>
        <taxon>Poales</taxon>
        <taxon>Poaceae</taxon>
        <taxon>BOP clade</taxon>
        <taxon>Pooideae</taxon>
        <taxon>Poodae</taxon>
        <taxon>Poeae</taxon>
        <taxon>Poeae Chloroplast Group 2 (Poeae type)</taxon>
        <taxon>Loliodinae</taxon>
        <taxon>Loliinae</taxon>
        <taxon>Lolium</taxon>
    </lineage>
</organism>
<evidence type="ECO:0000256" key="10">
    <source>
        <dbReference type="SAM" id="MobiDB-lite"/>
    </source>
</evidence>
<gene>
    <name evidence="12" type="ORF">QYE76_058986</name>
</gene>
<comment type="caution">
    <text evidence="12">The sequence shown here is derived from an EMBL/GenBank/DDBJ whole genome shotgun (WGS) entry which is preliminary data.</text>
</comment>
<dbReference type="GO" id="GO:0008270">
    <property type="term" value="F:zinc ion binding"/>
    <property type="evidence" value="ECO:0007669"/>
    <property type="project" value="UniProtKB-KW"/>
</dbReference>
<dbReference type="InterPro" id="IPR045174">
    <property type="entry name" value="Dof"/>
</dbReference>
<dbReference type="InterPro" id="IPR003851">
    <property type="entry name" value="Znf_Dof"/>
</dbReference>
<feature type="region of interest" description="Disordered" evidence="10">
    <location>
        <begin position="60"/>
        <end position="96"/>
    </location>
</feature>
<dbReference type="PROSITE" id="PS50884">
    <property type="entry name" value="ZF_DOF_2"/>
    <property type="match status" value="1"/>
</dbReference>
<keyword evidence="13" id="KW-1185">Reference proteome</keyword>
<evidence type="ECO:0000256" key="2">
    <source>
        <dbReference type="ARBA" id="ARBA00022771"/>
    </source>
</evidence>
<dbReference type="PROSITE" id="PS01361">
    <property type="entry name" value="ZF_DOF_1"/>
    <property type="match status" value="1"/>
</dbReference>
<keyword evidence="4 9" id="KW-0805">Transcription regulation</keyword>
<evidence type="ECO:0000256" key="4">
    <source>
        <dbReference type="ARBA" id="ARBA00023015"/>
    </source>
</evidence>
<dbReference type="GO" id="GO:0003677">
    <property type="term" value="F:DNA binding"/>
    <property type="evidence" value="ECO:0007669"/>
    <property type="project" value="UniProtKB-UniRule"/>
</dbReference>